<feature type="signal peptide" evidence="1">
    <location>
        <begin position="1"/>
        <end position="27"/>
    </location>
</feature>
<dbReference type="GO" id="GO:0030682">
    <property type="term" value="P:symbiont-mediated perturbation of host defenses"/>
    <property type="evidence" value="ECO:0007669"/>
    <property type="project" value="InterPro"/>
</dbReference>
<evidence type="ECO:0000313" key="2">
    <source>
        <dbReference type="EMBL" id="JAA71691.1"/>
    </source>
</evidence>
<dbReference type="EMBL" id="GADI01002117">
    <property type="protein sequence ID" value="JAA71691.1"/>
    <property type="molecule type" value="mRNA"/>
</dbReference>
<keyword evidence="1" id="KW-0732">Signal</keyword>
<dbReference type="Pfam" id="PF02098">
    <property type="entry name" value="His_binding"/>
    <property type="match status" value="1"/>
</dbReference>
<dbReference type="AlphaFoldDB" id="A0A0K8RKU2"/>
<organism evidence="2">
    <name type="scientific">Ixodes ricinus</name>
    <name type="common">Common tick</name>
    <name type="synonym">Acarus ricinus</name>
    <dbReference type="NCBI Taxonomy" id="34613"/>
    <lineage>
        <taxon>Eukaryota</taxon>
        <taxon>Metazoa</taxon>
        <taxon>Ecdysozoa</taxon>
        <taxon>Arthropoda</taxon>
        <taxon>Chelicerata</taxon>
        <taxon>Arachnida</taxon>
        <taxon>Acari</taxon>
        <taxon>Parasitiformes</taxon>
        <taxon>Ixodida</taxon>
        <taxon>Ixodoidea</taxon>
        <taxon>Ixodidae</taxon>
        <taxon>Ixodinae</taxon>
        <taxon>Ixodes</taxon>
    </lineage>
</organism>
<sequence>MWLSRAMQRTCLVVITTWFFGVIKIKCEERVPAEDDPQYSAFQDPRKLLGGTETYYMRYRTYHNGSRIRCISSTVLCTYGNGTYLNRFGARLPDGKTIAFELPVTLTTTKGHNTSNAMLHKTSPGDTNDTLFILMYLEPNRTCTVLRVPSENDGCSLFVQERFADEEVPAECAEMYRNNCPNITNIVYESGCRKQNTRIDVNRNEDGQRRTPALL</sequence>
<reference evidence="2" key="1">
    <citation type="submission" date="2012-12" db="EMBL/GenBank/DDBJ databases">
        <title>Identification and characterization of a phenylalanine ammonia-lyase gene family in Isatis indigotica Fort.</title>
        <authorList>
            <person name="Liu Q."/>
            <person name="Chen J."/>
            <person name="Zhou X."/>
            <person name="Di P."/>
            <person name="Xiao Y."/>
            <person name="Xuan H."/>
            <person name="Zhang L."/>
            <person name="Chen W."/>
        </authorList>
    </citation>
    <scope>NUCLEOTIDE SEQUENCE</scope>
    <source>
        <tissue evidence="2">Salivary gland</tissue>
    </source>
</reference>
<dbReference type="InterPro" id="IPR012674">
    <property type="entry name" value="Calycin"/>
</dbReference>
<dbReference type="GO" id="GO:0043176">
    <property type="term" value="F:amine binding"/>
    <property type="evidence" value="ECO:0007669"/>
    <property type="project" value="InterPro"/>
</dbReference>
<dbReference type="SUPFAM" id="SSF50814">
    <property type="entry name" value="Lipocalins"/>
    <property type="match status" value="1"/>
</dbReference>
<feature type="chain" id="PRO_5005518719" evidence="1">
    <location>
        <begin position="28"/>
        <end position="215"/>
    </location>
</feature>
<dbReference type="Gene3D" id="2.40.128.20">
    <property type="match status" value="1"/>
</dbReference>
<proteinExistence type="evidence at transcript level"/>
<accession>A0A0K8RKU2</accession>
<name>A0A0K8RKU2_IXORI</name>
<evidence type="ECO:0000256" key="1">
    <source>
        <dbReference type="SAM" id="SignalP"/>
    </source>
</evidence>
<protein>
    <submittedName>
        <fullName evidence="2">Putative salivary lipocalin</fullName>
    </submittedName>
</protein>
<dbReference type="InterPro" id="IPR002970">
    <property type="entry name" value="Tick_his-bd"/>
</dbReference>